<proteinExistence type="predicted"/>
<accession>X1DN09</accession>
<feature type="non-terminal residue" evidence="1">
    <location>
        <position position="150"/>
    </location>
</feature>
<dbReference type="SUPFAM" id="SSF51126">
    <property type="entry name" value="Pectin lyase-like"/>
    <property type="match status" value="1"/>
</dbReference>
<dbReference type="InterPro" id="IPR011050">
    <property type="entry name" value="Pectin_lyase_fold/virulence"/>
</dbReference>
<protein>
    <recommendedName>
        <fullName evidence="2">Right handed beta helix domain-containing protein</fullName>
    </recommendedName>
</protein>
<evidence type="ECO:0008006" key="2">
    <source>
        <dbReference type="Google" id="ProtNLM"/>
    </source>
</evidence>
<organism evidence="1">
    <name type="scientific">marine sediment metagenome</name>
    <dbReference type="NCBI Taxonomy" id="412755"/>
    <lineage>
        <taxon>unclassified sequences</taxon>
        <taxon>metagenomes</taxon>
        <taxon>ecological metagenomes</taxon>
    </lineage>
</organism>
<reference evidence="1" key="1">
    <citation type="journal article" date="2014" name="Front. Microbiol.">
        <title>High frequency of phylogenetically diverse reductive dehalogenase-homologous genes in deep subseafloor sedimentary metagenomes.</title>
        <authorList>
            <person name="Kawai M."/>
            <person name="Futagami T."/>
            <person name="Toyoda A."/>
            <person name="Takaki Y."/>
            <person name="Nishi S."/>
            <person name="Hori S."/>
            <person name="Arai W."/>
            <person name="Tsubouchi T."/>
            <person name="Morono Y."/>
            <person name="Uchiyama I."/>
            <person name="Ito T."/>
            <person name="Fujiyama A."/>
            <person name="Inagaki F."/>
            <person name="Takami H."/>
        </authorList>
    </citation>
    <scope>NUCLEOTIDE SEQUENCE</scope>
    <source>
        <strain evidence="1">Expedition CK06-06</strain>
    </source>
</reference>
<dbReference type="EMBL" id="BART01037646">
    <property type="protein sequence ID" value="GAH09630.1"/>
    <property type="molecule type" value="Genomic_DNA"/>
</dbReference>
<sequence>DSKVGFKVGLGGNDIVGPVNVYDSVFYDNLQGGFHFHADADGPALVERCIAYGHTGVDDYGFQLDGSLGEAGFDRQINSSIAYNNYEGIHLYQYNFNADMELYNNTIYGSEYGIYIETHGSQNRPLGHELYNNIFSDSEYGLFCENETDA</sequence>
<feature type="non-terminal residue" evidence="1">
    <location>
        <position position="1"/>
    </location>
</feature>
<name>X1DN09_9ZZZZ</name>
<dbReference type="InterPro" id="IPR012334">
    <property type="entry name" value="Pectin_lyas_fold"/>
</dbReference>
<dbReference type="AlphaFoldDB" id="X1DN09"/>
<dbReference type="Gene3D" id="2.160.20.10">
    <property type="entry name" value="Single-stranded right-handed beta-helix, Pectin lyase-like"/>
    <property type="match status" value="1"/>
</dbReference>
<comment type="caution">
    <text evidence="1">The sequence shown here is derived from an EMBL/GenBank/DDBJ whole genome shotgun (WGS) entry which is preliminary data.</text>
</comment>
<evidence type="ECO:0000313" key="1">
    <source>
        <dbReference type="EMBL" id="GAH09630.1"/>
    </source>
</evidence>
<gene>
    <name evidence="1" type="ORF">S01H4_62874</name>
</gene>